<dbReference type="GO" id="GO:0042102">
    <property type="term" value="P:positive regulation of T cell proliferation"/>
    <property type="evidence" value="ECO:0007669"/>
    <property type="project" value="TreeGrafter"/>
</dbReference>
<dbReference type="SMART" id="SM00406">
    <property type="entry name" value="IGv"/>
    <property type="match status" value="1"/>
</dbReference>
<evidence type="ECO:0000256" key="1">
    <source>
        <dbReference type="ARBA" id="ARBA00004251"/>
    </source>
</evidence>
<evidence type="ECO:0000256" key="8">
    <source>
        <dbReference type="ARBA" id="ARBA00023170"/>
    </source>
</evidence>
<keyword evidence="5 11" id="KW-1133">Transmembrane helix</keyword>
<keyword evidence="4" id="KW-0732">Signal</keyword>
<evidence type="ECO:0000313" key="13">
    <source>
        <dbReference type="Ensembl" id="ENSSDUP00000003248.1"/>
    </source>
</evidence>
<dbReference type="InterPro" id="IPR013783">
    <property type="entry name" value="Ig-like_fold"/>
</dbReference>
<dbReference type="InterPro" id="IPR053896">
    <property type="entry name" value="BTN3A2-like_Ig-C"/>
</dbReference>
<evidence type="ECO:0000256" key="6">
    <source>
        <dbReference type="ARBA" id="ARBA00023136"/>
    </source>
</evidence>
<accession>A0A3B4TAW7</accession>
<evidence type="ECO:0000256" key="10">
    <source>
        <dbReference type="ARBA" id="ARBA00023319"/>
    </source>
</evidence>
<dbReference type="InterPro" id="IPR013106">
    <property type="entry name" value="Ig_V-set"/>
</dbReference>
<keyword evidence="2" id="KW-1003">Cell membrane</keyword>
<evidence type="ECO:0000256" key="9">
    <source>
        <dbReference type="ARBA" id="ARBA00023180"/>
    </source>
</evidence>
<keyword evidence="6 11" id="KW-0472">Membrane</keyword>
<evidence type="ECO:0000259" key="12">
    <source>
        <dbReference type="PROSITE" id="PS50835"/>
    </source>
</evidence>
<evidence type="ECO:0000256" key="11">
    <source>
        <dbReference type="SAM" id="Phobius"/>
    </source>
</evidence>
<dbReference type="GO" id="GO:0042130">
    <property type="term" value="P:negative regulation of T cell proliferation"/>
    <property type="evidence" value="ECO:0007669"/>
    <property type="project" value="TreeGrafter"/>
</dbReference>
<keyword evidence="9" id="KW-0325">Glycoprotein</keyword>
<sequence>MRMFQLLKRPEMNLSARVFTCRADAEVHCVFTESCILPCPFPPGTEAVVHWILVTAGNPPVHSFYHNRDQLARQDQRYRGRTSLFKHQISRGNASLQLTGAKLQDQGRYKCYTNSTVNNDFKNIFPKVNHLFFAAPVGKVDLQQVGNRITCSSEGIFPKPELTWSTSPPSTVNVPNKPTVQKTEQLLYNISSSLTVSDSDSDLSYSCSISSGGNKRRATLFKTSKNSLWDFIHHDKDAPSSRSVILIIENVQNFLFESGAGAAAKYYVIPFLFFFYFSFHQYFTH</sequence>
<dbReference type="Gene3D" id="2.60.40.10">
    <property type="entry name" value="Immunoglobulins"/>
    <property type="match status" value="2"/>
</dbReference>
<keyword evidence="3 11" id="KW-0812">Transmembrane</keyword>
<organism evidence="13 14">
    <name type="scientific">Seriola dumerili</name>
    <name type="common">Greater amberjack</name>
    <name type="synonym">Caranx dumerili</name>
    <dbReference type="NCBI Taxonomy" id="41447"/>
    <lineage>
        <taxon>Eukaryota</taxon>
        <taxon>Metazoa</taxon>
        <taxon>Chordata</taxon>
        <taxon>Craniata</taxon>
        <taxon>Vertebrata</taxon>
        <taxon>Euteleostomi</taxon>
        <taxon>Actinopterygii</taxon>
        <taxon>Neopterygii</taxon>
        <taxon>Teleostei</taxon>
        <taxon>Neoteleostei</taxon>
        <taxon>Acanthomorphata</taxon>
        <taxon>Carangaria</taxon>
        <taxon>Carangiformes</taxon>
        <taxon>Carangidae</taxon>
        <taxon>Seriola</taxon>
    </lineage>
</organism>
<dbReference type="OMA" id="HQILTRI"/>
<dbReference type="GO" id="GO:0006955">
    <property type="term" value="P:immune response"/>
    <property type="evidence" value="ECO:0007669"/>
    <property type="project" value="TreeGrafter"/>
</dbReference>
<feature type="domain" description="Ig-like" evidence="12">
    <location>
        <begin position="126"/>
        <end position="221"/>
    </location>
</feature>
<evidence type="ECO:0000256" key="5">
    <source>
        <dbReference type="ARBA" id="ARBA00022989"/>
    </source>
</evidence>
<evidence type="ECO:0000256" key="4">
    <source>
        <dbReference type="ARBA" id="ARBA00022729"/>
    </source>
</evidence>
<dbReference type="SUPFAM" id="SSF48726">
    <property type="entry name" value="Immunoglobulin"/>
    <property type="match status" value="2"/>
</dbReference>
<dbReference type="GeneTree" id="ENSGT00940000163670"/>
<dbReference type="PROSITE" id="PS50835">
    <property type="entry name" value="IG_LIKE"/>
    <property type="match status" value="1"/>
</dbReference>
<dbReference type="Pfam" id="PF07686">
    <property type="entry name" value="V-set"/>
    <property type="match status" value="1"/>
</dbReference>
<evidence type="ECO:0000256" key="3">
    <source>
        <dbReference type="ARBA" id="ARBA00022692"/>
    </source>
</evidence>
<keyword evidence="8" id="KW-0675">Receptor</keyword>
<reference evidence="13" key="1">
    <citation type="submission" date="2025-08" db="UniProtKB">
        <authorList>
            <consortium name="Ensembl"/>
        </authorList>
    </citation>
    <scope>IDENTIFICATION</scope>
</reference>
<dbReference type="Pfam" id="PF22705">
    <property type="entry name" value="C2-set_3"/>
    <property type="match status" value="1"/>
</dbReference>
<reference evidence="13" key="2">
    <citation type="submission" date="2025-09" db="UniProtKB">
        <authorList>
            <consortium name="Ensembl"/>
        </authorList>
    </citation>
    <scope>IDENTIFICATION</scope>
</reference>
<dbReference type="PANTHER" id="PTHR25466:SF14">
    <property type="entry name" value="BUTYROPHILIN SUBFAMILY 2 MEMBER A2-LIKE-RELATED"/>
    <property type="match status" value="1"/>
</dbReference>
<dbReference type="InterPro" id="IPR007110">
    <property type="entry name" value="Ig-like_dom"/>
</dbReference>
<evidence type="ECO:0000256" key="2">
    <source>
        <dbReference type="ARBA" id="ARBA00022475"/>
    </source>
</evidence>
<evidence type="ECO:0000256" key="7">
    <source>
        <dbReference type="ARBA" id="ARBA00023157"/>
    </source>
</evidence>
<keyword evidence="7" id="KW-1015">Disulfide bond</keyword>
<dbReference type="GO" id="GO:0007166">
    <property type="term" value="P:cell surface receptor signaling pathway"/>
    <property type="evidence" value="ECO:0007669"/>
    <property type="project" value="TreeGrafter"/>
</dbReference>
<dbReference type="Ensembl" id="ENSSDUT00000003323.1">
    <property type="protein sequence ID" value="ENSSDUP00000003248.1"/>
    <property type="gene ID" value="ENSSDUG00000002482.1"/>
</dbReference>
<dbReference type="FunFam" id="2.60.40.10:FF:000142">
    <property type="entry name" value="V-set domain-containing T-cell activation inhibitor 1"/>
    <property type="match status" value="1"/>
</dbReference>
<evidence type="ECO:0000313" key="14">
    <source>
        <dbReference type="Proteomes" id="UP000261420"/>
    </source>
</evidence>
<dbReference type="GO" id="GO:0071222">
    <property type="term" value="P:cellular response to lipopolysaccharide"/>
    <property type="evidence" value="ECO:0007669"/>
    <property type="project" value="TreeGrafter"/>
</dbReference>
<dbReference type="AlphaFoldDB" id="A0A3B4TAW7"/>
<keyword evidence="10" id="KW-0393">Immunoglobulin domain</keyword>
<name>A0A3B4TAW7_SERDU</name>
<protein>
    <recommendedName>
        <fullName evidence="12">Ig-like domain-containing protein</fullName>
    </recommendedName>
</protein>
<keyword evidence="14" id="KW-1185">Reference proteome</keyword>
<dbReference type="GO" id="GO:0009897">
    <property type="term" value="C:external side of plasma membrane"/>
    <property type="evidence" value="ECO:0007669"/>
    <property type="project" value="TreeGrafter"/>
</dbReference>
<dbReference type="InterPro" id="IPR036179">
    <property type="entry name" value="Ig-like_dom_sf"/>
</dbReference>
<proteinExistence type="predicted"/>
<dbReference type="PANTHER" id="PTHR25466">
    <property type="entry name" value="T-LYMPHOCYTE ACTIVATION ANTIGEN"/>
    <property type="match status" value="1"/>
</dbReference>
<dbReference type="GO" id="GO:0031295">
    <property type="term" value="P:T cell costimulation"/>
    <property type="evidence" value="ECO:0007669"/>
    <property type="project" value="TreeGrafter"/>
</dbReference>
<comment type="subcellular location">
    <subcellularLocation>
        <location evidence="1">Cell membrane</location>
        <topology evidence="1">Single-pass type I membrane protein</topology>
    </subcellularLocation>
</comment>
<dbReference type="Proteomes" id="UP000261420">
    <property type="component" value="Unplaced"/>
</dbReference>
<feature type="transmembrane region" description="Helical" evidence="11">
    <location>
        <begin position="266"/>
        <end position="283"/>
    </location>
</feature>
<dbReference type="InterPro" id="IPR051713">
    <property type="entry name" value="T-cell_Activation_Regulation"/>
</dbReference>